<dbReference type="RefSeq" id="WP_175042096.1">
    <property type="nucleotide sequence ID" value="NZ_WWCW01000501.1"/>
</dbReference>
<dbReference type="PANTHER" id="PTHR33619">
    <property type="entry name" value="POLYSACCHARIDE EXPORT PROTEIN GFCE-RELATED"/>
    <property type="match status" value="1"/>
</dbReference>
<dbReference type="InterPro" id="IPR049712">
    <property type="entry name" value="Poly_export"/>
</dbReference>
<organism evidence="17 18">
    <name type="scientific">Duganella vulcania</name>
    <dbReference type="NCBI Taxonomy" id="2692166"/>
    <lineage>
        <taxon>Bacteria</taxon>
        <taxon>Pseudomonadati</taxon>
        <taxon>Pseudomonadota</taxon>
        <taxon>Betaproteobacteria</taxon>
        <taxon>Burkholderiales</taxon>
        <taxon>Oxalobacteraceae</taxon>
        <taxon>Telluria group</taxon>
        <taxon>Duganella</taxon>
    </lineage>
</organism>
<evidence type="ECO:0000256" key="5">
    <source>
        <dbReference type="ARBA" id="ARBA00022597"/>
    </source>
</evidence>
<keyword evidence="5" id="KW-0762">Sugar transport</keyword>
<comment type="subcellular location">
    <subcellularLocation>
        <location evidence="1">Cell outer membrane</location>
        <topology evidence="1">Multi-pass membrane protein</topology>
    </subcellularLocation>
</comment>
<keyword evidence="7" id="KW-0732">Signal</keyword>
<protein>
    <recommendedName>
        <fullName evidence="19">Sugar transporter</fullName>
    </recommendedName>
</protein>
<evidence type="ECO:0000256" key="1">
    <source>
        <dbReference type="ARBA" id="ARBA00004571"/>
    </source>
</evidence>
<keyword evidence="13" id="KW-0998">Cell outer membrane</keyword>
<evidence type="ECO:0000259" key="16">
    <source>
        <dbReference type="Pfam" id="PF22461"/>
    </source>
</evidence>
<evidence type="ECO:0000256" key="10">
    <source>
        <dbReference type="ARBA" id="ARBA00023114"/>
    </source>
</evidence>
<proteinExistence type="inferred from homology"/>
<dbReference type="PANTHER" id="PTHR33619:SF3">
    <property type="entry name" value="POLYSACCHARIDE EXPORT PROTEIN GFCE-RELATED"/>
    <property type="match status" value="1"/>
</dbReference>
<keyword evidence="11" id="KW-0472">Membrane</keyword>
<keyword evidence="3" id="KW-0813">Transport</keyword>
<evidence type="ECO:0000256" key="2">
    <source>
        <dbReference type="ARBA" id="ARBA00009450"/>
    </source>
</evidence>
<evidence type="ECO:0000256" key="14">
    <source>
        <dbReference type="ARBA" id="ARBA00023288"/>
    </source>
</evidence>
<reference evidence="17 18" key="1">
    <citation type="submission" date="2020-01" db="EMBL/GenBank/DDBJ databases">
        <title>Novel species isolated from a subtropical stream in China.</title>
        <authorList>
            <person name="Lu H."/>
        </authorList>
    </citation>
    <scope>NUCLEOTIDE SEQUENCE [LARGE SCALE GENOMIC DNA]</scope>
    <source>
        <strain evidence="17 18">FT82W</strain>
    </source>
</reference>
<keyword evidence="9" id="KW-0406">Ion transport</keyword>
<evidence type="ECO:0008006" key="19">
    <source>
        <dbReference type="Google" id="ProtNLM"/>
    </source>
</evidence>
<gene>
    <name evidence="17" type="ORF">GTP91_34120</name>
</gene>
<evidence type="ECO:0000256" key="9">
    <source>
        <dbReference type="ARBA" id="ARBA00023065"/>
    </source>
</evidence>
<dbReference type="Gene3D" id="3.10.560.10">
    <property type="entry name" value="Outer membrane lipoprotein wza domain like"/>
    <property type="match status" value="1"/>
</dbReference>
<keyword evidence="4" id="KW-1134">Transmembrane beta strand</keyword>
<keyword evidence="8" id="KW-0625">Polysaccharide transport</keyword>
<evidence type="ECO:0000256" key="11">
    <source>
        <dbReference type="ARBA" id="ARBA00023136"/>
    </source>
</evidence>
<evidence type="ECO:0000256" key="12">
    <source>
        <dbReference type="ARBA" id="ARBA00023139"/>
    </source>
</evidence>
<keyword evidence="12" id="KW-0564">Palmitate</keyword>
<evidence type="ECO:0000313" key="18">
    <source>
        <dbReference type="Proteomes" id="UP000470302"/>
    </source>
</evidence>
<dbReference type="Pfam" id="PF22461">
    <property type="entry name" value="SLBB_2"/>
    <property type="match status" value="1"/>
</dbReference>
<comment type="similarity">
    <text evidence="2">Belongs to the BexD/CtrA/VexA family.</text>
</comment>
<feature type="non-terminal residue" evidence="17">
    <location>
        <position position="1"/>
    </location>
</feature>
<comment type="caution">
    <text evidence="17">The sequence shown here is derived from an EMBL/GenBank/DDBJ whole genome shotgun (WGS) entry which is preliminary data.</text>
</comment>
<feature type="non-terminal residue" evidence="17">
    <location>
        <position position="128"/>
    </location>
</feature>
<evidence type="ECO:0000256" key="6">
    <source>
        <dbReference type="ARBA" id="ARBA00022692"/>
    </source>
</evidence>
<evidence type="ECO:0000256" key="8">
    <source>
        <dbReference type="ARBA" id="ARBA00023047"/>
    </source>
</evidence>
<dbReference type="EMBL" id="WWCW01000501">
    <property type="protein sequence ID" value="MYM92191.1"/>
    <property type="molecule type" value="Genomic_DNA"/>
</dbReference>
<evidence type="ECO:0000256" key="3">
    <source>
        <dbReference type="ARBA" id="ARBA00022448"/>
    </source>
</evidence>
<evidence type="ECO:0000256" key="4">
    <source>
        <dbReference type="ARBA" id="ARBA00022452"/>
    </source>
</evidence>
<name>A0A845GE78_9BURK</name>
<keyword evidence="10" id="KW-0626">Porin</keyword>
<dbReference type="GO" id="GO:0015288">
    <property type="term" value="F:porin activity"/>
    <property type="evidence" value="ECO:0007669"/>
    <property type="project" value="UniProtKB-KW"/>
</dbReference>
<dbReference type="InterPro" id="IPR003715">
    <property type="entry name" value="Poly_export_N"/>
</dbReference>
<dbReference type="GO" id="GO:0015159">
    <property type="term" value="F:polysaccharide transmembrane transporter activity"/>
    <property type="evidence" value="ECO:0007669"/>
    <property type="project" value="InterPro"/>
</dbReference>
<dbReference type="InterPro" id="IPR054765">
    <property type="entry name" value="SLBB_dom"/>
</dbReference>
<evidence type="ECO:0000256" key="13">
    <source>
        <dbReference type="ARBA" id="ARBA00023237"/>
    </source>
</evidence>
<evidence type="ECO:0000259" key="15">
    <source>
        <dbReference type="Pfam" id="PF02563"/>
    </source>
</evidence>
<feature type="domain" description="Polysaccharide export protein N-terminal" evidence="15">
    <location>
        <begin position="16"/>
        <end position="64"/>
    </location>
</feature>
<dbReference type="GO" id="GO:0046930">
    <property type="term" value="C:pore complex"/>
    <property type="evidence" value="ECO:0007669"/>
    <property type="project" value="UniProtKB-KW"/>
</dbReference>
<dbReference type="AlphaFoldDB" id="A0A845GE78"/>
<accession>A0A845GE78</accession>
<evidence type="ECO:0000256" key="7">
    <source>
        <dbReference type="ARBA" id="ARBA00022729"/>
    </source>
</evidence>
<dbReference type="Proteomes" id="UP000470302">
    <property type="component" value="Unassembled WGS sequence"/>
</dbReference>
<sequence>RDQGADGGALGPPAASFVIDQDGMLEFPFAGKLHLAGRTREQARSLLVARLARYFRAPRVTVGVQAYRSQRVYLDGEVKAPGLLAINDIPMTLLEAINRAGGMLPGADQSRITVERGGRRHRVDLAAA</sequence>
<feature type="domain" description="SLBB" evidence="16">
    <location>
        <begin position="70"/>
        <end position="127"/>
    </location>
</feature>
<dbReference type="Pfam" id="PF02563">
    <property type="entry name" value="Poly_export"/>
    <property type="match status" value="1"/>
</dbReference>
<dbReference type="GO" id="GO:0006811">
    <property type="term" value="P:monoatomic ion transport"/>
    <property type="evidence" value="ECO:0007669"/>
    <property type="project" value="UniProtKB-KW"/>
</dbReference>
<keyword evidence="14" id="KW-0449">Lipoprotein</keyword>
<evidence type="ECO:0000313" key="17">
    <source>
        <dbReference type="EMBL" id="MYM92191.1"/>
    </source>
</evidence>
<dbReference type="GO" id="GO:0009279">
    <property type="term" value="C:cell outer membrane"/>
    <property type="evidence" value="ECO:0007669"/>
    <property type="project" value="UniProtKB-SubCell"/>
</dbReference>
<keyword evidence="6" id="KW-0812">Transmembrane</keyword>